<feature type="domain" description="DUF362" evidence="1">
    <location>
        <begin position="41"/>
        <end position="246"/>
    </location>
</feature>
<protein>
    <submittedName>
        <fullName evidence="2">DUF362 domain-containing protein</fullName>
    </submittedName>
</protein>
<comment type="caution">
    <text evidence="2">The sequence shown here is derived from an EMBL/GenBank/DDBJ whole genome shotgun (WGS) entry which is preliminary data.</text>
</comment>
<reference evidence="2" key="1">
    <citation type="submission" date="2019-03" db="EMBL/GenBank/DDBJ databases">
        <title>Lake Tanganyika Metagenome-Assembled Genomes (MAGs).</title>
        <authorList>
            <person name="Tran P."/>
        </authorList>
    </citation>
    <scope>NUCLEOTIDE SEQUENCE</scope>
    <source>
        <strain evidence="2">K_DeepCast_150m_m2_040</strain>
    </source>
</reference>
<evidence type="ECO:0000259" key="1">
    <source>
        <dbReference type="Pfam" id="PF04015"/>
    </source>
</evidence>
<evidence type="ECO:0000313" key="3">
    <source>
        <dbReference type="Proteomes" id="UP000779900"/>
    </source>
</evidence>
<accession>A0A937XGR3</accession>
<dbReference type="Pfam" id="PF04015">
    <property type="entry name" value="DUF362"/>
    <property type="match status" value="1"/>
</dbReference>
<organism evidence="2 3">
    <name type="scientific">candidate division WOR-3 bacterium</name>
    <dbReference type="NCBI Taxonomy" id="2052148"/>
    <lineage>
        <taxon>Bacteria</taxon>
        <taxon>Bacteria division WOR-3</taxon>
    </lineage>
</organism>
<proteinExistence type="predicted"/>
<dbReference type="Proteomes" id="UP000779900">
    <property type="component" value="Unassembled WGS sequence"/>
</dbReference>
<dbReference type="InterPro" id="IPR007160">
    <property type="entry name" value="DUF362"/>
</dbReference>
<dbReference type="EMBL" id="VGIR01000025">
    <property type="protein sequence ID" value="MBM3331326.1"/>
    <property type="molecule type" value="Genomic_DNA"/>
</dbReference>
<gene>
    <name evidence="2" type="ORF">FJY68_05660</name>
</gene>
<name>A0A937XGR3_UNCW3</name>
<dbReference type="AlphaFoldDB" id="A0A937XGR3"/>
<evidence type="ECO:0000313" key="2">
    <source>
        <dbReference type="EMBL" id="MBM3331326.1"/>
    </source>
</evidence>
<sequence length="369" mass="42230">MSARAKVAVLRTRPESVLEDYRRLLKLAEADKFLALDRTTILKDNISWHYPMPSANTTPWQLEGTIAGLRDLGYDDLSCVQNKTVVIDTYKGEDLNQYVPIFRKCGLPVLYNFKETDMKWVPFAPKAKMLALDRIYPKGLKMPDYFFGKNIVHLPTVKCHIYTTTTGAMKNAFGGLLSTHRHYTHTWIHETLVDLLAIQKEIHPGIFAVMDGTTVGDGQGPRTLRPVIKNVILASGDQTAIDAVSAKLMGFDPMSIKYIRLAHEAGLGVGDVKEIELVGDDVSGESWGFDVGWNFHRVMGWLSWYGPTRFLQRLLFHTPIVYFPIFVSETYHDRIRWPLKERKIYERWKQETGWGQLFSEYQQKGCLLI</sequence>